<evidence type="ECO:0000256" key="3">
    <source>
        <dbReference type="ARBA" id="ARBA00022692"/>
    </source>
</evidence>
<keyword evidence="3 6" id="KW-0812">Transmembrane</keyword>
<organism evidence="7 8">
    <name type="scientific">Paeniglutamicibacter antarcticus</name>
    <dbReference type="NCBI Taxonomy" id="494023"/>
    <lineage>
        <taxon>Bacteria</taxon>
        <taxon>Bacillati</taxon>
        <taxon>Actinomycetota</taxon>
        <taxon>Actinomycetes</taxon>
        <taxon>Micrococcales</taxon>
        <taxon>Micrococcaceae</taxon>
        <taxon>Paeniglutamicibacter</taxon>
    </lineage>
</organism>
<dbReference type="PANTHER" id="PTHR32196">
    <property type="entry name" value="ABC TRANSPORTER PERMEASE PROTEIN YPHD-RELATED-RELATED"/>
    <property type="match status" value="1"/>
</dbReference>
<protein>
    <submittedName>
        <fullName evidence="7">Ribose ABC transporter permease</fullName>
    </submittedName>
</protein>
<reference evidence="8" key="1">
    <citation type="journal article" date="2019" name="Int. J. Syst. Evol. Microbiol.">
        <title>The Global Catalogue of Microorganisms (GCM) 10K type strain sequencing project: providing services to taxonomists for standard genome sequencing and annotation.</title>
        <authorList>
            <consortium name="The Broad Institute Genomics Platform"/>
            <consortium name="The Broad Institute Genome Sequencing Center for Infectious Disease"/>
            <person name="Wu L."/>
            <person name="Ma J."/>
        </authorList>
    </citation>
    <scope>NUCLEOTIDE SEQUENCE [LARGE SCALE GENOMIC DNA]</scope>
    <source>
        <strain evidence="8">JCM 18952</strain>
    </source>
</reference>
<evidence type="ECO:0000256" key="1">
    <source>
        <dbReference type="ARBA" id="ARBA00004651"/>
    </source>
</evidence>
<accession>A0ABP9TM13</accession>
<proteinExistence type="predicted"/>
<dbReference type="RefSeq" id="WP_210099278.1">
    <property type="nucleotide sequence ID" value="NZ_BAABLK010000030.1"/>
</dbReference>
<feature type="transmembrane region" description="Helical" evidence="6">
    <location>
        <begin position="183"/>
        <end position="201"/>
    </location>
</feature>
<dbReference type="InterPro" id="IPR001851">
    <property type="entry name" value="ABC_transp_permease"/>
</dbReference>
<dbReference type="Proteomes" id="UP001501257">
    <property type="component" value="Unassembled WGS sequence"/>
</dbReference>
<feature type="transmembrane region" description="Helical" evidence="6">
    <location>
        <begin position="99"/>
        <end position="129"/>
    </location>
</feature>
<comment type="caution">
    <text evidence="7">The sequence shown here is derived from an EMBL/GenBank/DDBJ whole genome shotgun (WGS) entry which is preliminary data.</text>
</comment>
<evidence type="ECO:0000256" key="2">
    <source>
        <dbReference type="ARBA" id="ARBA00022475"/>
    </source>
</evidence>
<dbReference type="CDD" id="cd06579">
    <property type="entry name" value="TM_PBP1_transp_AraH_like"/>
    <property type="match status" value="1"/>
</dbReference>
<feature type="transmembrane region" description="Helical" evidence="6">
    <location>
        <begin position="234"/>
        <end position="254"/>
    </location>
</feature>
<feature type="transmembrane region" description="Helical" evidence="6">
    <location>
        <begin position="31"/>
        <end position="49"/>
    </location>
</feature>
<evidence type="ECO:0000313" key="7">
    <source>
        <dbReference type="EMBL" id="GAA5227597.1"/>
    </source>
</evidence>
<dbReference type="Pfam" id="PF02653">
    <property type="entry name" value="BPD_transp_2"/>
    <property type="match status" value="1"/>
</dbReference>
<dbReference type="EMBL" id="BAABLK010000030">
    <property type="protein sequence ID" value="GAA5227597.1"/>
    <property type="molecule type" value="Genomic_DNA"/>
</dbReference>
<evidence type="ECO:0000313" key="8">
    <source>
        <dbReference type="Proteomes" id="UP001501257"/>
    </source>
</evidence>
<keyword evidence="2" id="KW-1003">Cell membrane</keyword>
<keyword evidence="5 6" id="KW-0472">Membrane</keyword>
<evidence type="ECO:0000256" key="6">
    <source>
        <dbReference type="SAM" id="Phobius"/>
    </source>
</evidence>
<feature type="transmembrane region" description="Helical" evidence="6">
    <location>
        <begin position="61"/>
        <end position="87"/>
    </location>
</feature>
<evidence type="ECO:0000256" key="5">
    <source>
        <dbReference type="ARBA" id="ARBA00023136"/>
    </source>
</evidence>
<name>A0ABP9TM13_9MICC</name>
<keyword evidence="8" id="KW-1185">Reference proteome</keyword>
<comment type="subcellular location">
    <subcellularLocation>
        <location evidence="1">Cell membrane</location>
        <topology evidence="1">Multi-pass membrane protein</topology>
    </subcellularLocation>
</comment>
<feature type="transmembrane region" description="Helical" evidence="6">
    <location>
        <begin position="141"/>
        <end position="163"/>
    </location>
</feature>
<gene>
    <name evidence="7" type="ORF">GCM10025778_21300</name>
</gene>
<evidence type="ECO:0000256" key="4">
    <source>
        <dbReference type="ARBA" id="ARBA00022989"/>
    </source>
</evidence>
<sequence>MKIDTVTKTGTPQDGRTSSFSASIKNAPENMIQGVFLVTILVGIVIYFSSQSDNFFSIRNFITILATAAVIGIVSIGQVLTIITGGFDLSVSGVVPLGAVLYALFLNAGMSLPVALLLVILCGAAVGTFNGLVITLLRINPLIATLGTMSIAGGIALTLANGVSVPFTDINNDVLTQSTIGSIPNHVWLLIGLGLLAHAMLRTTVFGRQLYAVGGGEEASRLAGIKTRSVKATAYVLSGLLASLAGAVISSQLLTGVGTAGATSALTSIAAVVLGGAVLTGGVGGIPGTFVGVIILSTLSNGMAVIQVPSFYQDIATGAVLLIAVALSQLKQVISQRK</sequence>
<keyword evidence="4 6" id="KW-1133">Transmembrane helix</keyword>